<feature type="compositionally biased region" description="Polar residues" evidence="4">
    <location>
        <begin position="526"/>
        <end position="547"/>
    </location>
</feature>
<feature type="compositionally biased region" description="Basic and acidic residues" evidence="4">
    <location>
        <begin position="1"/>
        <end position="142"/>
    </location>
</feature>
<sequence length="772" mass="88718">MEVEKSKSRHESREERADNKRSPSRESRDGRRKEKDYRSKDKEKDYDREKNRDKDHRRDKEKERDRKRDKEGDTEKEKSRDWDRERERDRDRAKDKEREKERDKHRDREKEKLKEKSKEKDKEAYKDKDRSRVKDRSSKKSYEDEDENEKPAEIKDHYDNRGSNESEDNADAAPSGKEQSATEVEERIKKMKEERKKKAEEASDALSWVARSRKIEEKRNAEKQRAHQLSRIFEEQDNLIQGENEDGEDGDHLSGVKVLHGLEKVAGGGAVILTLKDQSVLADGDVNNEIDMLENVEIGEQKRRNEAYEAAKKKKGIYDDKFNDDPGAEKKMLPQYDEPDTDEGIILDAKGRFTGEAEKKLEELRKRIQGQTTSTFEDLNSSAKVSSDYFSHEEMLRFKKPKKKKSLRKKDKLDISALEAEAIASGLAAEDLGSRKDGKRQALIEEKERSEYEKRSNAYQTAIAKADEASRLLRMEHVQPTKREEDELADDAEDLYKSLERARKLALTKKEEVRSGPEALAHLLASRTNETTDDNSSSGAETQENTMVFTEMNDFVWGLERGEGVGKPESEDVFMDEDEAPKAPEEVKEEQPDGWAEVKDTYMDEAELASDTKEITPDETIHEVAVGKGLSGVLKLLKDRGALKEKVEWGAFRLLSHKFHGKGPGKMKEEKRMKQYQEELKLKQMKNSDTPSLSVQRMREAQAQLKTPYIVLSGNVKPGQTSDPQSGFATVEKDVPGSLTPMLGDRKVEHFLGIKRQSEAGNSNSPAKRPKH</sequence>
<dbReference type="Proteomes" id="UP000824890">
    <property type="component" value="Unassembled WGS sequence"/>
</dbReference>
<comment type="subcellular location">
    <subcellularLocation>
        <location evidence="1">Nucleus</location>
    </subcellularLocation>
</comment>
<feature type="compositionally biased region" description="Polar residues" evidence="4">
    <location>
        <begin position="718"/>
        <end position="728"/>
    </location>
</feature>
<feature type="compositionally biased region" description="Basic and acidic residues" evidence="4">
    <location>
        <begin position="318"/>
        <end position="332"/>
    </location>
</feature>
<feature type="compositionally biased region" description="Basic and acidic residues" evidence="4">
    <location>
        <begin position="506"/>
        <end position="515"/>
    </location>
</feature>
<protein>
    <recommendedName>
        <fullName evidence="7">SART-1 family protein</fullName>
    </recommendedName>
</protein>
<feature type="compositionally biased region" description="Basic and acidic residues" evidence="4">
    <location>
        <begin position="432"/>
        <end position="456"/>
    </location>
</feature>
<feature type="region of interest" description="Disordered" evidence="4">
    <location>
        <begin position="753"/>
        <end position="772"/>
    </location>
</feature>
<organism evidence="5 6">
    <name type="scientific">Brassica napus</name>
    <name type="common">Rape</name>
    <dbReference type="NCBI Taxonomy" id="3708"/>
    <lineage>
        <taxon>Eukaryota</taxon>
        <taxon>Viridiplantae</taxon>
        <taxon>Streptophyta</taxon>
        <taxon>Embryophyta</taxon>
        <taxon>Tracheophyta</taxon>
        <taxon>Spermatophyta</taxon>
        <taxon>Magnoliopsida</taxon>
        <taxon>eudicotyledons</taxon>
        <taxon>Gunneridae</taxon>
        <taxon>Pentapetalae</taxon>
        <taxon>rosids</taxon>
        <taxon>malvids</taxon>
        <taxon>Brassicales</taxon>
        <taxon>Brassicaceae</taxon>
        <taxon>Brassiceae</taxon>
        <taxon>Brassica</taxon>
    </lineage>
</organism>
<proteinExistence type="inferred from homology"/>
<name>A0ABQ7XXM1_BRANA</name>
<feature type="compositionally biased region" description="Basic and acidic residues" evidence="4">
    <location>
        <begin position="149"/>
        <end position="164"/>
    </location>
</feature>
<feature type="region of interest" description="Disordered" evidence="4">
    <location>
        <begin position="566"/>
        <end position="596"/>
    </location>
</feature>
<evidence type="ECO:0000256" key="3">
    <source>
        <dbReference type="ARBA" id="ARBA00023242"/>
    </source>
</evidence>
<evidence type="ECO:0008006" key="7">
    <source>
        <dbReference type="Google" id="ProtNLM"/>
    </source>
</evidence>
<feature type="compositionally biased region" description="Basic and acidic residues" evidence="4">
    <location>
        <begin position="213"/>
        <end position="225"/>
    </location>
</feature>
<evidence type="ECO:0000256" key="1">
    <source>
        <dbReference type="ARBA" id="ARBA00004123"/>
    </source>
</evidence>
<feature type="region of interest" description="Disordered" evidence="4">
    <location>
        <begin position="506"/>
        <end position="547"/>
    </location>
</feature>
<comment type="caution">
    <text evidence="5">The sequence shown here is derived from an EMBL/GenBank/DDBJ whole genome shotgun (WGS) entry which is preliminary data.</text>
</comment>
<comment type="similarity">
    <text evidence="2">Belongs to the SNU66/SART1 family.</text>
</comment>
<keyword evidence="3" id="KW-0539">Nucleus</keyword>
<feature type="region of interest" description="Disordered" evidence="4">
    <location>
        <begin position="1"/>
        <end position="252"/>
    </location>
</feature>
<reference evidence="5 6" key="1">
    <citation type="submission" date="2021-05" db="EMBL/GenBank/DDBJ databases">
        <title>Genome Assembly of Synthetic Allotetraploid Brassica napus Reveals Homoeologous Exchanges between Subgenomes.</title>
        <authorList>
            <person name="Davis J.T."/>
        </authorList>
    </citation>
    <scope>NUCLEOTIDE SEQUENCE [LARGE SCALE GENOMIC DNA]</scope>
    <source>
        <strain evidence="6">cv. Da-Ae</strain>
        <tissue evidence="5">Seedling</tissue>
    </source>
</reference>
<evidence type="ECO:0000256" key="2">
    <source>
        <dbReference type="ARBA" id="ARBA00006076"/>
    </source>
</evidence>
<feature type="compositionally biased region" description="Basic and acidic residues" evidence="4">
    <location>
        <begin position="580"/>
        <end position="596"/>
    </location>
</feature>
<dbReference type="PANTHER" id="PTHR14152">
    <property type="entry name" value="SQUAMOUS CELL CARCINOMA ANTIGEN RECOGNISED BY CYTOTOXIC T LYMPHOCYTES"/>
    <property type="match status" value="1"/>
</dbReference>
<feature type="region of interest" description="Disordered" evidence="4">
    <location>
        <begin position="318"/>
        <end position="342"/>
    </location>
</feature>
<evidence type="ECO:0000313" key="6">
    <source>
        <dbReference type="Proteomes" id="UP000824890"/>
    </source>
</evidence>
<evidence type="ECO:0000313" key="5">
    <source>
        <dbReference type="EMBL" id="KAH0860679.1"/>
    </source>
</evidence>
<dbReference type="EMBL" id="JAGKQM010000019">
    <property type="protein sequence ID" value="KAH0860679.1"/>
    <property type="molecule type" value="Genomic_DNA"/>
</dbReference>
<feature type="region of interest" description="Disordered" evidence="4">
    <location>
        <begin position="714"/>
        <end position="743"/>
    </location>
</feature>
<feature type="compositionally biased region" description="Basic and acidic residues" evidence="4">
    <location>
        <begin position="184"/>
        <end position="201"/>
    </location>
</feature>
<evidence type="ECO:0000256" key="4">
    <source>
        <dbReference type="SAM" id="MobiDB-lite"/>
    </source>
</evidence>
<dbReference type="InterPro" id="IPR005011">
    <property type="entry name" value="SNU66/SART1"/>
</dbReference>
<keyword evidence="6" id="KW-1185">Reference proteome</keyword>
<dbReference type="PANTHER" id="PTHR14152:SF5">
    <property type="entry name" value="U4_U6.U5 TRI-SNRNP-ASSOCIATED PROTEIN 1"/>
    <property type="match status" value="1"/>
</dbReference>
<dbReference type="Pfam" id="PF03343">
    <property type="entry name" value="SART-1"/>
    <property type="match status" value="2"/>
</dbReference>
<accession>A0ABQ7XXM1</accession>
<feature type="region of interest" description="Disordered" evidence="4">
    <location>
        <begin position="430"/>
        <end position="459"/>
    </location>
</feature>
<gene>
    <name evidence="5" type="ORF">HID58_088940</name>
</gene>